<feature type="transmembrane region" description="Helical" evidence="1">
    <location>
        <begin position="21"/>
        <end position="45"/>
    </location>
</feature>
<proteinExistence type="predicted"/>
<keyword evidence="1" id="KW-0812">Transmembrane</keyword>
<dbReference type="AlphaFoldDB" id="A0A1H6QZ82"/>
<feature type="transmembrane region" description="Helical" evidence="1">
    <location>
        <begin position="51"/>
        <end position="72"/>
    </location>
</feature>
<organism evidence="2 3">
    <name type="scientific">Myroides marinus</name>
    <dbReference type="NCBI Taxonomy" id="703342"/>
    <lineage>
        <taxon>Bacteria</taxon>
        <taxon>Pseudomonadati</taxon>
        <taxon>Bacteroidota</taxon>
        <taxon>Flavobacteriia</taxon>
        <taxon>Flavobacteriales</taxon>
        <taxon>Flavobacteriaceae</taxon>
        <taxon>Myroides</taxon>
    </lineage>
</organism>
<accession>A0A1H6QZ82</accession>
<sequence length="117" mass="12825">MSTENKKLAFTANAQGYIKTISSWGLFLAVLGFIGALFSLFSVFVSFKMGIIKGVLSIVLLGIQFMSALGLFTFSSKVKHALEGRDNSSIDVAFKGMMTYFLFILISMCVSFISAFF</sequence>
<evidence type="ECO:0000313" key="3">
    <source>
        <dbReference type="Proteomes" id="UP000183077"/>
    </source>
</evidence>
<reference evidence="2 3" key="1">
    <citation type="submission" date="2016-10" db="EMBL/GenBank/DDBJ databases">
        <authorList>
            <person name="de Groot N.N."/>
        </authorList>
    </citation>
    <scope>NUCLEOTIDE SEQUENCE [LARGE SCALE GENOMIC DNA]</scope>
    <source>
        <strain evidence="2 3">DSM 23048</strain>
    </source>
</reference>
<evidence type="ECO:0000313" key="2">
    <source>
        <dbReference type="EMBL" id="SEI48971.1"/>
    </source>
</evidence>
<dbReference type="GeneID" id="82255370"/>
<keyword evidence="1" id="KW-1133">Transmembrane helix</keyword>
<dbReference type="RefSeq" id="WP_074744095.1">
    <property type="nucleotide sequence ID" value="NZ_FNYS01000001.1"/>
</dbReference>
<keyword evidence="1" id="KW-0472">Membrane</keyword>
<dbReference type="EMBL" id="FNYS01000001">
    <property type="protein sequence ID" value="SEI48971.1"/>
    <property type="molecule type" value="Genomic_DNA"/>
</dbReference>
<protein>
    <submittedName>
        <fullName evidence="2">Uncharacterized protein</fullName>
    </submittedName>
</protein>
<evidence type="ECO:0000256" key="1">
    <source>
        <dbReference type="SAM" id="Phobius"/>
    </source>
</evidence>
<name>A0A1H6QZ82_9FLAO</name>
<feature type="transmembrane region" description="Helical" evidence="1">
    <location>
        <begin position="92"/>
        <end position="116"/>
    </location>
</feature>
<gene>
    <name evidence="2" type="ORF">SAMN04488018_101135</name>
</gene>
<dbReference type="Proteomes" id="UP000183077">
    <property type="component" value="Unassembled WGS sequence"/>
</dbReference>